<proteinExistence type="predicted"/>
<protein>
    <submittedName>
        <fullName evidence="3">Outer surface protein</fullName>
    </submittedName>
</protein>
<dbReference type="InterPro" id="IPR043797">
    <property type="entry name" value="MupG_N"/>
</dbReference>
<name>A0AAW4DM43_9LACO</name>
<comment type="caution">
    <text evidence="3">The sequence shown here is derived from an EMBL/GenBank/DDBJ whole genome shotgun (WGS) entry which is preliminary data.</text>
</comment>
<dbReference type="SUPFAM" id="SSF51445">
    <property type="entry name" value="(Trans)glycosidases"/>
    <property type="match status" value="1"/>
</dbReference>
<dbReference type="InterPro" id="IPR013785">
    <property type="entry name" value="Aldolase_TIM"/>
</dbReference>
<dbReference type="Gene3D" id="2.40.100.10">
    <property type="entry name" value="Cyclophilin-like"/>
    <property type="match status" value="1"/>
</dbReference>
<gene>
    <name evidence="3" type="ORF">HYQ56_0471</name>
</gene>
<dbReference type="InterPro" id="IPR029000">
    <property type="entry name" value="Cyclophilin-like_dom_sf"/>
</dbReference>
<evidence type="ECO:0000259" key="1">
    <source>
        <dbReference type="Pfam" id="PF05913"/>
    </source>
</evidence>
<dbReference type="Gene3D" id="3.20.20.70">
    <property type="entry name" value="Aldolase class I"/>
    <property type="match status" value="1"/>
</dbReference>
<evidence type="ECO:0000313" key="4">
    <source>
        <dbReference type="Proteomes" id="UP001194414"/>
    </source>
</evidence>
<dbReference type="Pfam" id="PF19200">
    <property type="entry name" value="MupG_N"/>
    <property type="match status" value="1"/>
</dbReference>
<dbReference type="InterPro" id="IPR008589">
    <property type="entry name" value="MupG"/>
</dbReference>
<reference evidence="3" key="1">
    <citation type="submission" date="2020-07" db="EMBL/GenBank/DDBJ databases">
        <title>Comparative genomics analyses of Lactobacillus crispatus isolated from different ecological niches.</title>
        <authorList>
            <person name="Mancino W."/>
            <person name="Mancabelli L."/>
            <person name="Lugli G.A."/>
            <person name="Milani C."/>
            <person name="Viappiani A."/>
            <person name="Anzalone R."/>
            <person name="Longhi G."/>
            <person name="Ventura M."/>
            <person name="Turroni F."/>
        </authorList>
    </citation>
    <scope>NUCLEOTIDE SEQUENCE</scope>
    <source>
        <strain evidence="3">LB65</strain>
    </source>
</reference>
<evidence type="ECO:0000313" key="3">
    <source>
        <dbReference type="EMBL" id="MBI1707492.1"/>
    </source>
</evidence>
<dbReference type="PANTHER" id="PTHR38435">
    <property type="match status" value="1"/>
</dbReference>
<dbReference type="PANTHER" id="PTHR38435:SF1">
    <property type="entry name" value="DUF871 DOMAIN-CONTAINING PROTEIN"/>
    <property type="match status" value="1"/>
</dbReference>
<dbReference type="SUPFAM" id="SSF50891">
    <property type="entry name" value="Cyclophilin-like"/>
    <property type="match status" value="1"/>
</dbReference>
<organism evidence="3 4">
    <name type="scientific">Lactobacillus crispatus</name>
    <dbReference type="NCBI Taxonomy" id="47770"/>
    <lineage>
        <taxon>Bacteria</taxon>
        <taxon>Bacillati</taxon>
        <taxon>Bacillota</taxon>
        <taxon>Bacilli</taxon>
        <taxon>Lactobacillales</taxon>
        <taxon>Lactobacillaceae</taxon>
        <taxon>Lactobacillus</taxon>
    </lineage>
</organism>
<feature type="domain" description="6-phospho-N-acetylmuramidase C-terminal" evidence="1">
    <location>
        <begin position="137"/>
        <end position="251"/>
    </location>
</feature>
<sequence length="251" mass="28519">MSFNPYGLIIELNMSNDVDYLNNIISYQPNTPFLYGCHNFYPQVGTGLPFDYFIKCSQRFKKLGIHSAAFVSSKVGEKGPWSVSDGLPTLEMDRKLPIDVQAKQLWATGLIDDVIIGNANASEAELAALAQVDRYLLTLEVDFVADINPIEETIVKKPLHFWRGDINSLEIRSTMPRVTYREEGNPTHDNELEFPPGDVLVGNDGFGPYKNELQIVRQAHREPRKNKVGSIKQEQLFLLDFLKPWSKFKLK</sequence>
<dbReference type="Proteomes" id="UP001194414">
    <property type="component" value="Unassembled WGS sequence"/>
</dbReference>
<accession>A0AAW4DM43</accession>
<dbReference type="InterPro" id="IPR017853">
    <property type="entry name" value="GH"/>
</dbReference>
<dbReference type="InterPro" id="IPR043894">
    <property type="entry name" value="MupG_C"/>
</dbReference>
<evidence type="ECO:0000259" key="2">
    <source>
        <dbReference type="Pfam" id="PF19200"/>
    </source>
</evidence>
<dbReference type="Pfam" id="PF05913">
    <property type="entry name" value="MupG_C"/>
    <property type="match status" value="1"/>
</dbReference>
<dbReference type="AlphaFoldDB" id="A0AAW4DM43"/>
<feature type="domain" description="6-phospho-N-acetylmuramidase N-terminal" evidence="2">
    <location>
        <begin position="1"/>
        <end position="131"/>
    </location>
</feature>
<dbReference type="EMBL" id="JACCPP010000009">
    <property type="protein sequence ID" value="MBI1707492.1"/>
    <property type="molecule type" value="Genomic_DNA"/>
</dbReference>